<feature type="compositionally biased region" description="Polar residues" evidence="8">
    <location>
        <begin position="65"/>
        <end position="76"/>
    </location>
</feature>
<proteinExistence type="inferred from homology"/>
<keyword evidence="6" id="KW-0406">Ion transport</keyword>
<comment type="caution">
    <text evidence="12">The sequence shown here is derived from an EMBL/GenBank/DDBJ whole genome shotgun (WGS) entry which is preliminary data.</text>
</comment>
<feature type="transmembrane region" description="Helical" evidence="9">
    <location>
        <begin position="184"/>
        <end position="206"/>
    </location>
</feature>
<evidence type="ECO:0000256" key="3">
    <source>
        <dbReference type="ARBA" id="ARBA00022448"/>
    </source>
</evidence>
<dbReference type="EMBL" id="CAJNOM010000041">
    <property type="protein sequence ID" value="CAF0894647.1"/>
    <property type="molecule type" value="Genomic_DNA"/>
</dbReference>
<dbReference type="InterPro" id="IPR058533">
    <property type="entry name" value="Cation_efflux_TM"/>
</dbReference>
<keyword evidence="7 9" id="KW-0472">Membrane</keyword>
<dbReference type="InterPro" id="IPR036837">
    <property type="entry name" value="Cation_efflux_CTD_sf"/>
</dbReference>
<feature type="region of interest" description="Disordered" evidence="8">
    <location>
        <begin position="64"/>
        <end position="91"/>
    </location>
</feature>
<dbReference type="SUPFAM" id="SSF161111">
    <property type="entry name" value="Cation efflux protein transmembrane domain-like"/>
    <property type="match status" value="1"/>
</dbReference>
<evidence type="ECO:0000259" key="10">
    <source>
        <dbReference type="Pfam" id="PF01545"/>
    </source>
</evidence>
<evidence type="ECO:0000256" key="1">
    <source>
        <dbReference type="ARBA" id="ARBA00004127"/>
    </source>
</evidence>
<comment type="subcellular location">
    <subcellularLocation>
        <location evidence="1">Endomembrane system</location>
        <topology evidence="1">Multi-pass membrane protein</topology>
    </subcellularLocation>
</comment>
<keyword evidence="4 9" id="KW-0812">Transmembrane</keyword>
<comment type="similarity">
    <text evidence="2">Belongs to the cation diffusion facilitator (CDF) transporter (TC 2.A.4) family. SLC30A subfamily.</text>
</comment>
<dbReference type="GO" id="GO:0012505">
    <property type="term" value="C:endomembrane system"/>
    <property type="evidence" value="ECO:0007669"/>
    <property type="project" value="UniProtKB-SubCell"/>
</dbReference>
<dbReference type="NCBIfam" id="TIGR01297">
    <property type="entry name" value="CDF"/>
    <property type="match status" value="1"/>
</dbReference>
<dbReference type="Proteomes" id="UP000663877">
    <property type="component" value="Unassembled WGS sequence"/>
</dbReference>
<evidence type="ECO:0000313" key="15">
    <source>
        <dbReference type="Proteomes" id="UP000663832"/>
    </source>
</evidence>
<name>A0A813XZ06_9BILA</name>
<dbReference type="FunFam" id="3.30.70.1350:FF:000001">
    <property type="entry name" value="Metal tolerance protein 11"/>
    <property type="match status" value="1"/>
</dbReference>
<evidence type="ECO:0000256" key="2">
    <source>
        <dbReference type="ARBA" id="ARBA00008873"/>
    </source>
</evidence>
<evidence type="ECO:0000313" key="12">
    <source>
        <dbReference type="EMBL" id="CAF0875276.1"/>
    </source>
</evidence>
<dbReference type="AlphaFoldDB" id="A0A813XZ06"/>
<feature type="domain" description="Cation efflux protein transmembrane" evidence="10">
    <location>
        <begin position="159"/>
        <end position="358"/>
    </location>
</feature>
<accession>A0A813XZ06</accession>
<dbReference type="GO" id="GO:0008324">
    <property type="term" value="F:monoatomic cation transmembrane transporter activity"/>
    <property type="evidence" value="ECO:0007669"/>
    <property type="project" value="InterPro"/>
</dbReference>
<dbReference type="InterPro" id="IPR027470">
    <property type="entry name" value="Cation_efflux_CTD"/>
</dbReference>
<feature type="domain" description="Cation efflux protein cytoplasmic" evidence="11">
    <location>
        <begin position="390"/>
        <end position="449"/>
    </location>
</feature>
<dbReference type="InterPro" id="IPR027469">
    <property type="entry name" value="Cation_efflux_TMD_sf"/>
</dbReference>
<evidence type="ECO:0000313" key="16">
    <source>
        <dbReference type="Proteomes" id="UP000663877"/>
    </source>
</evidence>
<feature type="transmembrane region" description="Helical" evidence="9">
    <location>
        <begin position="226"/>
        <end position="244"/>
    </location>
</feature>
<feature type="transmembrane region" description="Helical" evidence="9">
    <location>
        <begin position="336"/>
        <end position="358"/>
    </location>
</feature>
<dbReference type="Proteomes" id="UP000663832">
    <property type="component" value="Unassembled WGS sequence"/>
</dbReference>
<dbReference type="Pfam" id="PF01545">
    <property type="entry name" value="Cation_efflux"/>
    <property type="match status" value="1"/>
</dbReference>
<feature type="transmembrane region" description="Helical" evidence="9">
    <location>
        <begin position="274"/>
        <end position="293"/>
    </location>
</feature>
<evidence type="ECO:0000313" key="13">
    <source>
        <dbReference type="EMBL" id="CAF0894647.1"/>
    </source>
</evidence>
<dbReference type="EMBL" id="CAJNOM010000065">
    <property type="protein sequence ID" value="CAF0963818.1"/>
    <property type="molecule type" value="Genomic_DNA"/>
</dbReference>
<dbReference type="GO" id="GO:0016020">
    <property type="term" value="C:membrane"/>
    <property type="evidence" value="ECO:0007669"/>
    <property type="project" value="InterPro"/>
</dbReference>
<evidence type="ECO:0000256" key="5">
    <source>
        <dbReference type="ARBA" id="ARBA00022989"/>
    </source>
</evidence>
<dbReference type="InterPro" id="IPR002524">
    <property type="entry name" value="Cation_efflux"/>
</dbReference>
<dbReference type="PANTHER" id="PTHR43840">
    <property type="entry name" value="MITOCHONDRIAL METAL TRANSPORTER 1-RELATED"/>
    <property type="match status" value="1"/>
</dbReference>
<gene>
    <name evidence="12" type="ORF">BJG266_LOCUS9123</name>
    <name evidence="14" type="ORF">QVE165_LOCUS12932</name>
    <name evidence="13" type="ORF">QVE165_LOCUS9138</name>
</gene>
<evidence type="ECO:0000256" key="8">
    <source>
        <dbReference type="SAM" id="MobiDB-lite"/>
    </source>
</evidence>
<organism evidence="12 16">
    <name type="scientific">Adineta steineri</name>
    <dbReference type="NCBI Taxonomy" id="433720"/>
    <lineage>
        <taxon>Eukaryota</taxon>
        <taxon>Metazoa</taxon>
        <taxon>Spiralia</taxon>
        <taxon>Gnathifera</taxon>
        <taxon>Rotifera</taxon>
        <taxon>Eurotatoria</taxon>
        <taxon>Bdelloidea</taxon>
        <taxon>Adinetida</taxon>
        <taxon>Adinetidae</taxon>
        <taxon>Adineta</taxon>
    </lineage>
</organism>
<evidence type="ECO:0000256" key="4">
    <source>
        <dbReference type="ARBA" id="ARBA00022692"/>
    </source>
</evidence>
<evidence type="ECO:0000256" key="7">
    <source>
        <dbReference type="ARBA" id="ARBA00023136"/>
    </source>
</evidence>
<dbReference type="Pfam" id="PF16916">
    <property type="entry name" value="ZT_dimer"/>
    <property type="match status" value="1"/>
</dbReference>
<dbReference type="Gene3D" id="1.20.1510.10">
    <property type="entry name" value="Cation efflux protein transmembrane domain"/>
    <property type="match status" value="1"/>
</dbReference>
<dbReference type="SUPFAM" id="SSF160240">
    <property type="entry name" value="Cation efflux protein cytoplasmic domain-like"/>
    <property type="match status" value="1"/>
</dbReference>
<feature type="transmembrane region" description="Helical" evidence="9">
    <location>
        <begin position="156"/>
        <end position="178"/>
    </location>
</feature>
<keyword evidence="5 9" id="KW-1133">Transmembrane helix</keyword>
<evidence type="ECO:0000256" key="9">
    <source>
        <dbReference type="SAM" id="Phobius"/>
    </source>
</evidence>
<reference evidence="12" key="1">
    <citation type="submission" date="2021-02" db="EMBL/GenBank/DDBJ databases">
        <authorList>
            <person name="Nowell W R."/>
        </authorList>
    </citation>
    <scope>NUCLEOTIDE SEQUENCE</scope>
</reference>
<keyword evidence="15" id="KW-1185">Reference proteome</keyword>
<dbReference type="OrthoDB" id="78296at2759"/>
<protein>
    <recommendedName>
        <fullName evidence="17">Cation efflux protein cytoplasmic domain-containing protein</fullName>
    </recommendedName>
</protein>
<dbReference type="InterPro" id="IPR050291">
    <property type="entry name" value="CDF_Transporter"/>
</dbReference>
<evidence type="ECO:0000256" key="6">
    <source>
        <dbReference type="ARBA" id="ARBA00023065"/>
    </source>
</evidence>
<evidence type="ECO:0000313" key="14">
    <source>
        <dbReference type="EMBL" id="CAF0963818.1"/>
    </source>
</evidence>
<dbReference type="EMBL" id="CAJNOI010000029">
    <property type="protein sequence ID" value="CAF0875276.1"/>
    <property type="molecule type" value="Genomic_DNA"/>
</dbReference>
<evidence type="ECO:0000259" key="11">
    <source>
        <dbReference type="Pfam" id="PF16916"/>
    </source>
</evidence>
<keyword evidence="3" id="KW-0813">Transport</keyword>
<dbReference type="FunFam" id="1.20.1510.10:FF:000005">
    <property type="entry name" value="Putative Cation diffusion facilitator 1"/>
    <property type="match status" value="1"/>
</dbReference>
<dbReference type="Gene3D" id="3.30.70.1350">
    <property type="entry name" value="Cation efflux protein, cytoplasmic domain"/>
    <property type="match status" value="1"/>
</dbReference>
<sequence>MSQANIAYKRDSDAISLGDLPSDKQYTLSPAALSGRIRSISNQIAHGLHRSSLNVLPVEIDNNHPYDNSFEQQVPNNEEKKGTPFNDDDDSYYSLKNFRERRRGKRDEDSGLSRRIKRFYKDQDELIDVYEQVHNRGNGDDSANIAHTRTQKISNILTKVSLAANIILFILKIAGAVISTSLSVISSVIDSAVDLASSIILFWAWYKIKRRDKYRYPQGRTRLEPIGIIVLAVIMCAASVLVIYESINTIVDDANFFKAGPNTTKTLQAIDMSAFPIAAIVITAVVKGILYILCVRVNTPTMSALAADHINDTVSNIVALVCGIVGSYAYKNKINQKAIFIDPIGAICISVYIIITWIKQMGDQTKRLSGHTADPRFISQITWLTYHHSPLIEKIDTVRAFYFGTSYLVEVDIVLPEDMLLKQAHDIGEGLQKKIEDLPEVERAFVHLDYEFDHHPADEHKVV</sequence>
<evidence type="ECO:0008006" key="17">
    <source>
        <dbReference type="Google" id="ProtNLM"/>
    </source>
</evidence>
<dbReference type="PANTHER" id="PTHR43840:SF13">
    <property type="entry name" value="CATION EFFLUX PROTEIN CYTOPLASMIC DOMAIN-CONTAINING PROTEIN"/>
    <property type="match status" value="1"/>
</dbReference>